<proteinExistence type="predicted"/>
<protein>
    <submittedName>
        <fullName evidence="1">Uncharacterized protein</fullName>
    </submittedName>
</protein>
<comment type="caution">
    <text evidence="1">The sequence shown here is derived from an EMBL/GenBank/DDBJ whole genome shotgun (WGS) entry which is preliminary data.</text>
</comment>
<reference evidence="1 2" key="1">
    <citation type="submission" date="2019-02" db="EMBL/GenBank/DDBJ databases">
        <title>Genome sequencing of the rare red list fungi Phellinidium pouzarii.</title>
        <authorList>
            <person name="Buettner E."/>
            <person name="Kellner H."/>
        </authorList>
    </citation>
    <scope>NUCLEOTIDE SEQUENCE [LARGE SCALE GENOMIC DNA]</scope>
    <source>
        <strain evidence="1 2">DSM 108285</strain>
    </source>
</reference>
<dbReference type="AlphaFoldDB" id="A0A4V3X978"/>
<name>A0A4V3X978_9AGAM</name>
<keyword evidence="2" id="KW-1185">Reference proteome</keyword>
<dbReference type="Proteomes" id="UP000308199">
    <property type="component" value="Unassembled WGS sequence"/>
</dbReference>
<evidence type="ECO:0000313" key="1">
    <source>
        <dbReference type="EMBL" id="THG93092.1"/>
    </source>
</evidence>
<feature type="non-terminal residue" evidence="1">
    <location>
        <position position="1"/>
    </location>
</feature>
<dbReference type="EMBL" id="SGPK01001404">
    <property type="protein sequence ID" value="THG93092.1"/>
    <property type="molecule type" value="Genomic_DNA"/>
</dbReference>
<accession>A0A4V3X978</accession>
<evidence type="ECO:0000313" key="2">
    <source>
        <dbReference type="Proteomes" id="UP000308199"/>
    </source>
</evidence>
<organism evidence="1 2">
    <name type="scientific">Phellinidium pouzarii</name>
    <dbReference type="NCBI Taxonomy" id="167371"/>
    <lineage>
        <taxon>Eukaryota</taxon>
        <taxon>Fungi</taxon>
        <taxon>Dikarya</taxon>
        <taxon>Basidiomycota</taxon>
        <taxon>Agaricomycotina</taxon>
        <taxon>Agaricomycetes</taxon>
        <taxon>Hymenochaetales</taxon>
        <taxon>Hymenochaetaceae</taxon>
        <taxon>Phellinidium</taxon>
    </lineage>
</organism>
<sequence>KYRAHKEKLRALKSAAASKGATRAEQYAIERKLMKEFEAAGIAAEKAAEERTPW</sequence>
<gene>
    <name evidence="1" type="ORF">EW145_g8477</name>
</gene>